<protein>
    <submittedName>
        <fullName evidence="3">Uncharacterized protein</fullName>
    </submittedName>
</protein>
<evidence type="ECO:0000313" key="3">
    <source>
        <dbReference type="EMBL" id="GMI33386.1"/>
    </source>
</evidence>
<comment type="caution">
    <text evidence="3">The sequence shown here is derived from an EMBL/GenBank/DDBJ whole genome shotgun (WGS) entry which is preliminary data.</text>
</comment>
<feature type="transmembrane region" description="Helical" evidence="1">
    <location>
        <begin position="360"/>
        <end position="379"/>
    </location>
</feature>
<feature type="chain" id="PRO_5047519599" evidence="2">
    <location>
        <begin position="35"/>
        <end position="380"/>
    </location>
</feature>
<evidence type="ECO:0000256" key="2">
    <source>
        <dbReference type="SAM" id="SignalP"/>
    </source>
</evidence>
<organism evidence="3 4">
    <name type="scientific">Tetraparma gracilis</name>
    <dbReference type="NCBI Taxonomy" id="2962635"/>
    <lineage>
        <taxon>Eukaryota</taxon>
        <taxon>Sar</taxon>
        <taxon>Stramenopiles</taxon>
        <taxon>Ochrophyta</taxon>
        <taxon>Bolidophyceae</taxon>
        <taxon>Parmales</taxon>
        <taxon>Triparmaceae</taxon>
        <taxon>Tetraparma</taxon>
    </lineage>
</organism>
<feature type="transmembrane region" description="Helical" evidence="1">
    <location>
        <begin position="271"/>
        <end position="291"/>
    </location>
</feature>
<accession>A0ABQ6MU48</accession>
<feature type="transmembrane region" description="Helical" evidence="1">
    <location>
        <begin position="161"/>
        <end position="180"/>
    </location>
</feature>
<evidence type="ECO:0000256" key="1">
    <source>
        <dbReference type="SAM" id="Phobius"/>
    </source>
</evidence>
<feature type="transmembrane region" description="Helical" evidence="1">
    <location>
        <begin position="336"/>
        <end position="354"/>
    </location>
</feature>
<dbReference type="Proteomes" id="UP001165060">
    <property type="component" value="Unassembled WGS sequence"/>
</dbReference>
<dbReference type="EMBL" id="BRYB01000585">
    <property type="protein sequence ID" value="GMI33386.1"/>
    <property type="molecule type" value="Genomic_DNA"/>
</dbReference>
<keyword evidence="1" id="KW-1133">Transmembrane helix</keyword>
<reference evidence="3 4" key="1">
    <citation type="journal article" date="2023" name="Commun. Biol.">
        <title>Genome analysis of Parmales, the sister group of diatoms, reveals the evolutionary specialization of diatoms from phago-mixotrophs to photoautotrophs.</title>
        <authorList>
            <person name="Ban H."/>
            <person name="Sato S."/>
            <person name="Yoshikawa S."/>
            <person name="Yamada K."/>
            <person name="Nakamura Y."/>
            <person name="Ichinomiya M."/>
            <person name="Sato N."/>
            <person name="Blanc-Mathieu R."/>
            <person name="Endo H."/>
            <person name="Kuwata A."/>
            <person name="Ogata H."/>
        </authorList>
    </citation>
    <scope>NUCLEOTIDE SEQUENCE [LARGE SCALE GENOMIC DNA]</scope>
</reference>
<gene>
    <name evidence="3" type="ORF">TeGR_g9546</name>
</gene>
<proteinExistence type="predicted"/>
<evidence type="ECO:0000313" key="4">
    <source>
        <dbReference type="Proteomes" id="UP001165060"/>
    </source>
</evidence>
<keyword evidence="2" id="KW-0732">Signal</keyword>
<keyword evidence="1" id="KW-0472">Membrane</keyword>
<name>A0ABQ6MU48_9STRA</name>
<feature type="signal peptide" evidence="2">
    <location>
        <begin position="1"/>
        <end position="34"/>
    </location>
</feature>
<keyword evidence="4" id="KW-1185">Reference proteome</keyword>
<sequence length="380" mass="40599">MAYVTRSGSIHSGPPVSRHPLVLLLLVLLPLLLPLSLHELSARLHPSPSAAFTSSASYIRGVRELPPALPNSPRIAGSSRHLFGALLRVSGANNLYYKCSFFGPFFRVAPRNDLQPAPPSSPPPLSRLAVHSSPAAQLDALFFDVVATHFLPADPARDLPSLYIAASTVILLLSLLYSFLPPRRRPSPSLNSLLSFRAPRDLSPLTLVHSLLTSLAHPLLHPPSFLSFFAVARDFSVLSPLLSHALALFSSRNHSFLASFLSPFPSPPSHLPYLLLLLPSLLLSLLLLQLLSPSPPISGPDVLLGVLFSHLLYLSDPSNPVPLGSYGGDVVRAPPVLLLAGLVAYRCVLASAAYPGKRALAGLFGGAVAIHALHVYEGLN</sequence>
<keyword evidence="1" id="KW-0812">Transmembrane</keyword>